<dbReference type="Proteomes" id="UP000237684">
    <property type="component" value="Unassembled WGS sequence"/>
</dbReference>
<keyword evidence="1" id="KW-0808">Transferase</keyword>
<organism evidence="4 5">
    <name type="scientific">Abditibacterium utsteinense</name>
    <dbReference type="NCBI Taxonomy" id="1960156"/>
    <lineage>
        <taxon>Bacteria</taxon>
        <taxon>Pseudomonadati</taxon>
        <taxon>Abditibacteriota</taxon>
        <taxon>Abditibacteriia</taxon>
        <taxon>Abditibacteriales</taxon>
        <taxon>Abditibacteriaceae</taxon>
        <taxon>Abditibacterium</taxon>
    </lineage>
</organism>
<reference evidence="4 5" key="1">
    <citation type="journal article" date="2018" name="Syst. Appl. Microbiol.">
        <title>Abditibacterium utsteinense sp. nov., the first cultivated member of candidate phylum FBP, isolated from ice-free Antarctic soil samples.</title>
        <authorList>
            <person name="Tahon G."/>
            <person name="Tytgat B."/>
            <person name="Lebbe L."/>
            <person name="Carlier A."/>
            <person name="Willems A."/>
        </authorList>
    </citation>
    <scope>NUCLEOTIDE SEQUENCE [LARGE SCALE GENOMIC DNA]</scope>
    <source>
        <strain evidence="4 5">LMG 29911</strain>
    </source>
</reference>
<dbReference type="AlphaFoldDB" id="A0A2S8SQM5"/>
<keyword evidence="4" id="KW-0687">Ribonucleoprotein</keyword>
<dbReference type="PANTHER" id="PTHR43420:SF47">
    <property type="entry name" value="N-ACETYLTRANSFERASE DOMAIN-CONTAINING PROTEIN"/>
    <property type="match status" value="1"/>
</dbReference>
<dbReference type="InterPro" id="IPR000182">
    <property type="entry name" value="GNAT_dom"/>
</dbReference>
<evidence type="ECO:0000313" key="5">
    <source>
        <dbReference type="Proteomes" id="UP000237684"/>
    </source>
</evidence>
<evidence type="ECO:0000313" key="4">
    <source>
        <dbReference type="EMBL" id="PQV63085.1"/>
    </source>
</evidence>
<dbReference type="SUPFAM" id="SSF55729">
    <property type="entry name" value="Acyl-CoA N-acyltransferases (Nat)"/>
    <property type="match status" value="1"/>
</dbReference>
<evidence type="ECO:0000256" key="1">
    <source>
        <dbReference type="ARBA" id="ARBA00022679"/>
    </source>
</evidence>
<dbReference type="GO" id="GO:0005840">
    <property type="term" value="C:ribosome"/>
    <property type="evidence" value="ECO:0007669"/>
    <property type="project" value="UniProtKB-KW"/>
</dbReference>
<dbReference type="PANTHER" id="PTHR43420">
    <property type="entry name" value="ACETYLTRANSFERASE"/>
    <property type="match status" value="1"/>
</dbReference>
<dbReference type="CDD" id="cd04301">
    <property type="entry name" value="NAT_SF"/>
    <property type="match status" value="1"/>
</dbReference>
<evidence type="ECO:0000256" key="2">
    <source>
        <dbReference type="ARBA" id="ARBA00023315"/>
    </source>
</evidence>
<dbReference type="Pfam" id="PF00583">
    <property type="entry name" value="Acetyltransf_1"/>
    <property type="match status" value="1"/>
</dbReference>
<dbReference type="EMBL" id="NIGF01000016">
    <property type="protein sequence ID" value="PQV63085.1"/>
    <property type="molecule type" value="Genomic_DNA"/>
</dbReference>
<dbReference type="InterPro" id="IPR050680">
    <property type="entry name" value="YpeA/RimI_acetyltransf"/>
</dbReference>
<dbReference type="Gene3D" id="3.40.630.30">
    <property type="match status" value="1"/>
</dbReference>
<gene>
    <name evidence="4" type="ORF">B1R32_11662</name>
</gene>
<name>A0A2S8SQM5_9BACT</name>
<proteinExistence type="predicted"/>
<keyword evidence="5" id="KW-1185">Reference proteome</keyword>
<protein>
    <submittedName>
        <fullName evidence="4">Ribosomal protein S18 acetylase RimI</fullName>
    </submittedName>
</protein>
<accession>A0A2S8SQM5</accession>
<sequence length="180" mass="20818">MRDTTRFIFHFLQPLCNVTAICTSPRLAMTTFLIRPAAPDDAEVLADFNLEMARETERKPLERDVVLSGVRGVLENQRNGFYFLANDTAGNILGALLVTFEWSDWRDGLIWWIQSVYVVPHWRGRGVYRALYAQVKTQAQSAQNVKGLRLYVERENFGAQQVYARLGMSETPYRIFEEMF</sequence>
<dbReference type="InterPro" id="IPR016181">
    <property type="entry name" value="Acyl_CoA_acyltransferase"/>
</dbReference>
<dbReference type="PROSITE" id="PS51186">
    <property type="entry name" value="GNAT"/>
    <property type="match status" value="1"/>
</dbReference>
<comment type="caution">
    <text evidence="4">The sequence shown here is derived from an EMBL/GenBank/DDBJ whole genome shotgun (WGS) entry which is preliminary data.</text>
</comment>
<dbReference type="InParanoid" id="A0A2S8SQM5"/>
<dbReference type="GO" id="GO:0016747">
    <property type="term" value="F:acyltransferase activity, transferring groups other than amino-acyl groups"/>
    <property type="evidence" value="ECO:0007669"/>
    <property type="project" value="InterPro"/>
</dbReference>
<feature type="domain" description="N-acetyltransferase" evidence="3">
    <location>
        <begin position="32"/>
        <end position="180"/>
    </location>
</feature>
<keyword evidence="4" id="KW-0689">Ribosomal protein</keyword>
<evidence type="ECO:0000259" key="3">
    <source>
        <dbReference type="PROSITE" id="PS51186"/>
    </source>
</evidence>
<keyword evidence="2" id="KW-0012">Acyltransferase</keyword>